<keyword evidence="2 3" id="KW-0238">DNA-binding</keyword>
<feature type="region of interest" description="Disordered" evidence="4">
    <location>
        <begin position="222"/>
        <end position="247"/>
    </location>
</feature>
<dbReference type="GO" id="GO:0005634">
    <property type="term" value="C:nucleus"/>
    <property type="evidence" value="ECO:0007669"/>
    <property type="project" value="UniProtKB-SubCell"/>
</dbReference>
<keyword evidence="2 3" id="KW-0371">Homeobox</keyword>
<comment type="subcellular location">
    <subcellularLocation>
        <location evidence="1 2 3">Nucleus</location>
    </subcellularLocation>
</comment>
<protein>
    <recommendedName>
        <fullName evidence="5">Homeobox domain-containing protein</fullName>
    </recommendedName>
</protein>
<evidence type="ECO:0000313" key="7">
    <source>
        <dbReference type="Proteomes" id="UP000230233"/>
    </source>
</evidence>
<dbReference type="PROSITE" id="PS50071">
    <property type="entry name" value="HOMEOBOX_2"/>
    <property type="match status" value="1"/>
</dbReference>
<feature type="region of interest" description="Disordered" evidence="4">
    <location>
        <begin position="286"/>
        <end position="372"/>
    </location>
</feature>
<dbReference type="SMART" id="SM00389">
    <property type="entry name" value="HOX"/>
    <property type="match status" value="1"/>
</dbReference>
<dbReference type="SUPFAM" id="SSF46689">
    <property type="entry name" value="Homeodomain-like"/>
    <property type="match status" value="1"/>
</dbReference>
<feature type="region of interest" description="Disordered" evidence="4">
    <location>
        <begin position="164"/>
        <end position="203"/>
    </location>
</feature>
<dbReference type="Proteomes" id="UP000230233">
    <property type="component" value="Chromosome V"/>
</dbReference>
<evidence type="ECO:0000256" key="2">
    <source>
        <dbReference type="PROSITE-ProRule" id="PRU00108"/>
    </source>
</evidence>
<feature type="region of interest" description="Disordered" evidence="4">
    <location>
        <begin position="43"/>
        <end position="81"/>
    </location>
</feature>
<dbReference type="Gene3D" id="1.10.10.60">
    <property type="entry name" value="Homeodomain-like"/>
    <property type="match status" value="1"/>
</dbReference>
<keyword evidence="7" id="KW-1185">Reference proteome</keyword>
<evidence type="ECO:0000256" key="1">
    <source>
        <dbReference type="ARBA" id="ARBA00004123"/>
    </source>
</evidence>
<name>A0A2G5TV02_9PELO</name>
<dbReference type="Pfam" id="PF00046">
    <property type="entry name" value="Homeodomain"/>
    <property type="match status" value="1"/>
</dbReference>
<feature type="compositionally biased region" description="Low complexity" evidence="4">
    <location>
        <begin position="231"/>
        <end position="247"/>
    </location>
</feature>
<keyword evidence="2 3" id="KW-0539">Nucleus</keyword>
<dbReference type="OrthoDB" id="10539350at2759"/>
<dbReference type="InterPro" id="IPR009057">
    <property type="entry name" value="Homeodomain-like_sf"/>
</dbReference>
<sequence>MNPYANYPNQPNALYPTQPQPNPPLHQNQMNMTWNNPTAEPFNQPPGNFQPKTHLQGQNFQPQSMQHQQQNQPVNMGQNGTNDKVVLNGQENHPAWTEQPKTSFDTFANRIPVEQQQFFNQPPPAQQQHPPHFHQNMQIHQPPQLQNNNFNQLRQNGINTALPQVQQQQKYPEAPPALGPSSHEQFAPTQQQPHHHQHMGHGAAAENFPKAHEALQNPTWIHQSSSQASSNGQVVPKQPQGPPNQQQYNQMEQTAITAQAFPNQNQYHPWPTQGVLPGSHIPAQQLPASQQQHIQQQQQQHQHHVGQLGIAQAHSQPLPQQQPSWPSQTMPGSSANGSYFPAPQQPSHQQLQQPPMPQQKPHHMPQTSMNAPPPLQYPAWPWPMLAPPVLPPPPFGPFMPPPYFYGYPYGWPAPPTNMSASNEFQTRGGCRKFTDKQYAALKKRFSKSMEITDEECAELGYKINLGRVQIKKWFLRNKEKAELAAVENRAEEDHDNTLTE</sequence>
<feature type="compositionally biased region" description="Low complexity" evidence="4">
    <location>
        <begin position="315"/>
        <end position="331"/>
    </location>
</feature>
<feature type="region of interest" description="Disordered" evidence="4">
    <location>
        <begin position="1"/>
        <end position="23"/>
    </location>
</feature>
<feature type="compositionally biased region" description="Low complexity" evidence="4">
    <location>
        <begin position="58"/>
        <end position="80"/>
    </location>
</feature>
<gene>
    <name evidence="6" type="primary">Cnig_chr_V.g22129</name>
    <name evidence="6" type="ORF">B9Z55_022129</name>
</gene>
<dbReference type="GO" id="GO:0003677">
    <property type="term" value="F:DNA binding"/>
    <property type="evidence" value="ECO:0007669"/>
    <property type="project" value="UniProtKB-UniRule"/>
</dbReference>
<feature type="compositionally biased region" description="Low complexity" evidence="4">
    <location>
        <begin position="1"/>
        <end position="17"/>
    </location>
</feature>
<comment type="caution">
    <text evidence="6">The sequence shown here is derived from an EMBL/GenBank/DDBJ whole genome shotgun (WGS) entry which is preliminary data.</text>
</comment>
<feature type="compositionally biased region" description="Low complexity" evidence="4">
    <location>
        <begin position="341"/>
        <end position="353"/>
    </location>
</feature>
<feature type="domain" description="Homeobox" evidence="5">
    <location>
        <begin position="424"/>
        <end position="484"/>
    </location>
</feature>
<proteinExistence type="predicted"/>
<accession>A0A2G5TV02</accession>
<dbReference type="CDD" id="cd00086">
    <property type="entry name" value="homeodomain"/>
    <property type="match status" value="1"/>
</dbReference>
<feature type="DNA-binding region" description="Homeobox" evidence="2">
    <location>
        <begin position="426"/>
        <end position="485"/>
    </location>
</feature>
<reference evidence="7" key="1">
    <citation type="submission" date="2017-10" db="EMBL/GenBank/DDBJ databases">
        <title>Rapid genome shrinkage in a self-fertile nematode reveals novel sperm competition proteins.</title>
        <authorList>
            <person name="Yin D."/>
            <person name="Schwarz E.M."/>
            <person name="Thomas C.G."/>
            <person name="Felde R.L."/>
            <person name="Korf I.F."/>
            <person name="Cutter A.D."/>
            <person name="Schartner C.M."/>
            <person name="Ralston E.J."/>
            <person name="Meyer B.J."/>
            <person name="Haag E.S."/>
        </authorList>
    </citation>
    <scope>NUCLEOTIDE SEQUENCE [LARGE SCALE GENOMIC DNA]</scope>
    <source>
        <strain evidence="7">JU1422</strain>
    </source>
</reference>
<evidence type="ECO:0000313" key="6">
    <source>
        <dbReference type="EMBL" id="PIC31112.1"/>
    </source>
</evidence>
<feature type="compositionally biased region" description="Polar residues" evidence="4">
    <location>
        <begin position="45"/>
        <end position="57"/>
    </location>
</feature>
<organism evidence="6 7">
    <name type="scientific">Caenorhabditis nigoni</name>
    <dbReference type="NCBI Taxonomy" id="1611254"/>
    <lineage>
        <taxon>Eukaryota</taxon>
        <taxon>Metazoa</taxon>
        <taxon>Ecdysozoa</taxon>
        <taxon>Nematoda</taxon>
        <taxon>Chromadorea</taxon>
        <taxon>Rhabditida</taxon>
        <taxon>Rhabditina</taxon>
        <taxon>Rhabditomorpha</taxon>
        <taxon>Rhabditoidea</taxon>
        <taxon>Rhabditidae</taxon>
        <taxon>Peloderinae</taxon>
        <taxon>Caenorhabditis</taxon>
    </lineage>
</organism>
<evidence type="ECO:0000259" key="5">
    <source>
        <dbReference type="PROSITE" id="PS50071"/>
    </source>
</evidence>
<evidence type="ECO:0000256" key="3">
    <source>
        <dbReference type="RuleBase" id="RU000682"/>
    </source>
</evidence>
<feature type="compositionally biased region" description="Low complexity" evidence="4">
    <location>
        <begin position="286"/>
        <end position="300"/>
    </location>
</feature>
<dbReference type="AlphaFoldDB" id="A0A2G5TV02"/>
<dbReference type="EMBL" id="PDUG01000005">
    <property type="protein sequence ID" value="PIC31112.1"/>
    <property type="molecule type" value="Genomic_DNA"/>
</dbReference>
<evidence type="ECO:0000256" key="4">
    <source>
        <dbReference type="SAM" id="MobiDB-lite"/>
    </source>
</evidence>
<dbReference type="InterPro" id="IPR001356">
    <property type="entry name" value="HD"/>
</dbReference>